<sequence>MSDGAEIIASLLRAVDAAPMDGPLRLVLVNHLLDAGRNEEAISQLSVILGQQPNFAPALLAMRRALSTSPAPPSEGDGYDDGYDWDRAARDLTDAVPAAYAGERGSAQPDYVSDDVPGTVRLADVGGMEQVKRRIEAAFLAPLRNPELSRAFRKSLRGGLLLYGPPGCGKTFIARAIAGELGARFHSVTLADVLDMFIGNSERHLRDVFAAARRNVPCVLFFDEIDALGHKRSQLANNAARGVVNQFLTELDGVDAVNDGVFVLAATNAPWDVDLALRRPGRLDRTLLVLPPDRPAREAILRHHLKGRPVGELRLDALATRTDGYSGADLAHLCDSAAELALMRSAASNTVHPITMAELESALAQIRPSIGAWLEAARNVALFANESGTYDELVDYLNVRKLL</sequence>
<dbReference type="Proteomes" id="UP000676325">
    <property type="component" value="Unassembled WGS sequence"/>
</dbReference>
<dbReference type="PANTHER" id="PTHR23077:SF171">
    <property type="entry name" value="NUCLEAR VALOSIN-CONTAINING PROTEIN-LIKE"/>
    <property type="match status" value="1"/>
</dbReference>
<keyword evidence="3" id="KW-0175">Coiled coil</keyword>
<evidence type="ECO:0000256" key="1">
    <source>
        <dbReference type="ARBA" id="ARBA00022741"/>
    </source>
</evidence>
<keyword evidence="1 4" id="KW-0547">Nucleotide-binding</keyword>
<keyword evidence="2 4" id="KW-0067">ATP-binding</keyword>
<dbReference type="GO" id="GO:0005524">
    <property type="term" value="F:ATP binding"/>
    <property type="evidence" value="ECO:0007669"/>
    <property type="project" value="UniProtKB-KW"/>
</dbReference>
<dbReference type="Gene3D" id="1.10.8.60">
    <property type="match status" value="1"/>
</dbReference>
<dbReference type="InterPro" id="IPR050168">
    <property type="entry name" value="AAA_ATPase_domain"/>
</dbReference>
<dbReference type="SUPFAM" id="SSF52540">
    <property type="entry name" value="P-loop containing nucleoside triphosphate hydrolases"/>
    <property type="match status" value="1"/>
</dbReference>
<evidence type="ECO:0000313" key="6">
    <source>
        <dbReference type="EMBL" id="MBR7825047.1"/>
    </source>
</evidence>
<feature type="domain" description="AAA+ ATPase" evidence="5">
    <location>
        <begin position="156"/>
        <end position="293"/>
    </location>
</feature>
<accession>A0A941E5Y8</accession>
<name>A0A941E5Y8_9ACTN</name>
<comment type="similarity">
    <text evidence="4">Belongs to the AAA ATPase family.</text>
</comment>
<evidence type="ECO:0000256" key="2">
    <source>
        <dbReference type="ARBA" id="ARBA00022840"/>
    </source>
</evidence>
<proteinExistence type="inferred from homology"/>
<dbReference type="GO" id="GO:0016887">
    <property type="term" value="F:ATP hydrolysis activity"/>
    <property type="evidence" value="ECO:0007669"/>
    <property type="project" value="InterPro"/>
</dbReference>
<dbReference type="PROSITE" id="PS00674">
    <property type="entry name" value="AAA"/>
    <property type="match status" value="1"/>
</dbReference>
<reference evidence="6" key="1">
    <citation type="submission" date="2021-04" db="EMBL/GenBank/DDBJ databases">
        <title>Genome based classification of Actinospica acidithermotolerans sp. nov., an actinobacterium isolated from an Indonesian hot spring.</title>
        <authorList>
            <person name="Kusuma A.B."/>
            <person name="Putra K.E."/>
            <person name="Nafisah S."/>
            <person name="Loh J."/>
            <person name="Nouioui I."/>
            <person name="Goodfellow M."/>
        </authorList>
    </citation>
    <scope>NUCLEOTIDE SEQUENCE</scope>
    <source>
        <strain evidence="6">MGRD01-02</strain>
    </source>
</reference>
<protein>
    <submittedName>
        <fullName evidence="6">ATP-binding protein</fullName>
    </submittedName>
</protein>
<evidence type="ECO:0000313" key="7">
    <source>
        <dbReference type="Proteomes" id="UP000676325"/>
    </source>
</evidence>
<keyword evidence="7" id="KW-1185">Reference proteome</keyword>
<dbReference type="PANTHER" id="PTHR23077">
    <property type="entry name" value="AAA-FAMILY ATPASE"/>
    <property type="match status" value="1"/>
</dbReference>
<evidence type="ECO:0000259" key="5">
    <source>
        <dbReference type="SMART" id="SM00382"/>
    </source>
</evidence>
<dbReference type="InterPro" id="IPR003959">
    <property type="entry name" value="ATPase_AAA_core"/>
</dbReference>
<dbReference type="FunFam" id="3.40.50.300:FF:001025">
    <property type="entry name" value="ATPase family, AAA domain-containing 2B"/>
    <property type="match status" value="1"/>
</dbReference>
<dbReference type="InterPro" id="IPR003593">
    <property type="entry name" value="AAA+_ATPase"/>
</dbReference>
<dbReference type="InterPro" id="IPR003960">
    <property type="entry name" value="ATPase_AAA_CS"/>
</dbReference>
<gene>
    <name evidence="6" type="ORF">KDK95_01925</name>
</gene>
<dbReference type="InterPro" id="IPR041569">
    <property type="entry name" value="AAA_lid_3"/>
</dbReference>
<comment type="caution">
    <text evidence="6">The sequence shown here is derived from an EMBL/GenBank/DDBJ whole genome shotgun (WGS) entry which is preliminary data.</text>
</comment>
<dbReference type="EMBL" id="JAGSOH010000003">
    <property type="protein sequence ID" value="MBR7825047.1"/>
    <property type="molecule type" value="Genomic_DNA"/>
</dbReference>
<organism evidence="6 7">
    <name type="scientific">Actinospica acidithermotolerans</name>
    <dbReference type="NCBI Taxonomy" id="2828514"/>
    <lineage>
        <taxon>Bacteria</taxon>
        <taxon>Bacillati</taxon>
        <taxon>Actinomycetota</taxon>
        <taxon>Actinomycetes</taxon>
        <taxon>Catenulisporales</taxon>
        <taxon>Actinospicaceae</taxon>
        <taxon>Actinospica</taxon>
    </lineage>
</organism>
<evidence type="ECO:0000256" key="3">
    <source>
        <dbReference type="ARBA" id="ARBA00023054"/>
    </source>
</evidence>
<dbReference type="Gene3D" id="3.40.50.300">
    <property type="entry name" value="P-loop containing nucleotide triphosphate hydrolases"/>
    <property type="match status" value="1"/>
</dbReference>
<dbReference type="Pfam" id="PF00004">
    <property type="entry name" value="AAA"/>
    <property type="match status" value="1"/>
</dbReference>
<dbReference type="Pfam" id="PF17862">
    <property type="entry name" value="AAA_lid_3"/>
    <property type="match status" value="1"/>
</dbReference>
<dbReference type="InterPro" id="IPR027417">
    <property type="entry name" value="P-loop_NTPase"/>
</dbReference>
<dbReference type="AlphaFoldDB" id="A0A941E5Y8"/>
<dbReference type="RefSeq" id="WP_212516208.1">
    <property type="nucleotide sequence ID" value="NZ_JAGSOH010000003.1"/>
</dbReference>
<dbReference type="SMART" id="SM00382">
    <property type="entry name" value="AAA"/>
    <property type="match status" value="1"/>
</dbReference>
<evidence type="ECO:0000256" key="4">
    <source>
        <dbReference type="RuleBase" id="RU003651"/>
    </source>
</evidence>